<keyword evidence="3 5" id="KW-1133">Transmembrane helix</keyword>
<name>A0A399SNT6_9BACT</name>
<feature type="transmembrane region" description="Helical" evidence="5">
    <location>
        <begin position="7"/>
        <end position="30"/>
    </location>
</feature>
<evidence type="ECO:0000256" key="5">
    <source>
        <dbReference type="SAM" id="Phobius"/>
    </source>
</evidence>
<keyword evidence="2 5" id="KW-0812">Transmembrane</keyword>
<dbReference type="EMBL" id="QWGR01000021">
    <property type="protein sequence ID" value="RIJ45666.1"/>
    <property type="molecule type" value="Genomic_DNA"/>
</dbReference>
<dbReference type="Pfam" id="PF04357">
    <property type="entry name" value="TamB"/>
    <property type="match status" value="1"/>
</dbReference>
<evidence type="ECO:0000259" key="7">
    <source>
        <dbReference type="Pfam" id="PF05170"/>
    </source>
</evidence>
<dbReference type="InterPro" id="IPR007844">
    <property type="entry name" value="AsmA"/>
</dbReference>
<dbReference type="InterPro" id="IPR007452">
    <property type="entry name" value="TamB_C"/>
</dbReference>
<evidence type="ECO:0000256" key="4">
    <source>
        <dbReference type="ARBA" id="ARBA00023136"/>
    </source>
</evidence>
<proteinExistence type="predicted"/>
<dbReference type="GO" id="GO:0005886">
    <property type="term" value="C:plasma membrane"/>
    <property type="evidence" value="ECO:0007669"/>
    <property type="project" value="InterPro"/>
</dbReference>
<evidence type="ECO:0000256" key="2">
    <source>
        <dbReference type="ARBA" id="ARBA00022692"/>
    </source>
</evidence>
<dbReference type="GO" id="GO:0097347">
    <property type="term" value="C:TAM protein secretion complex"/>
    <property type="evidence" value="ECO:0007669"/>
    <property type="project" value="TreeGrafter"/>
</dbReference>
<keyword evidence="9" id="KW-1185">Reference proteome</keyword>
<evidence type="ECO:0000313" key="9">
    <source>
        <dbReference type="Proteomes" id="UP000265926"/>
    </source>
</evidence>
<reference evidence="8 9" key="1">
    <citation type="submission" date="2018-08" db="EMBL/GenBank/DDBJ databases">
        <title>Pallidiluteibacterium maritimus gen. nov., sp. nov., isolated from coastal sediment.</title>
        <authorList>
            <person name="Zhou L.Y."/>
        </authorList>
    </citation>
    <scope>NUCLEOTIDE SEQUENCE [LARGE SCALE GENOMIC DNA]</scope>
    <source>
        <strain evidence="8 9">XSD2</strain>
    </source>
</reference>
<dbReference type="OrthoDB" id="1109098at2"/>
<keyword evidence="4 5" id="KW-0472">Membrane</keyword>
<protein>
    <submittedName>
        <fullName evidence="8">Translocation/assembly module TamB</fullName>
    </submittedName>
</protein>
<evidence type="ECO:0000259" key="6">
    <source>
        <dbReference type="Pfam" id="PF04357"/>
    </source>
</evidence>
<dbReference type="Pfam" id="PF05170">
    <property type="entry name" value="AsmA"/>
    <property type="match status" value="1"/>
</dbReference>
<dbReference type="Proteomes" id="UP000265926">
    <property type="component" value="Unassembled WGS sequence"/>
</dbReference>
<accession>A0A399SNT6</accession>
<dbReference type="PANTHER" id="PTHR36985:SF1">
    <property type="entry name" value="TRANSLOCATION AND ASSEMBLY MODULE SUBUNIT TAMB"/>
    <property type="match status" value="1"/>
</dbReference>
<sequence length="1294" mass="142817">MKRLLRYIFLVLAWLFAGVVALLLVAVLLIQTGPVKRKIVQIAETQVSKTVNGQLSIGNLEGDFFNKLKLENVCWTVEKDTFLFVESVSASYRLLPLLHGELLLNSVQLTKPYVRLKQEVDSTWNFQRLVPETNSNEVDTSSASGNFQIILSDFELAEGKLRIQALDSLIPREVNNLNVNMALKYATEKQELRLKKLAFHTLHPDFQLAELSLDIVRDQEAVSLRNFHVKTARNALKGEANYSDVSSLNVAAKLESEPVNLNEFEFFIPAIKLSAKPVVNFSSKIVEGELEASLAVNDKEQGLQLDLFSENFGRFLDDPQFAGLKYRLTGDIRNVNLAYWLGDPQLNYLLNGRLNLDGEGTDPKTARLNLDADFSNCLFAGKPVEQLKMTLWLDKGNLLGDITGEGNFGFVSLVPEIKNWQGNPEYRLRARTRNLNLAPLLGNDSLQSDINLKAQMAGRGFDPAALTASANIVVAESEFAGFVLDSLVGNFRYAQKNIGIDSLWAQAQALRVNASGNYSLEDHSDIRVEAVIDSIQPFWAYLPVDSLYGKGKVEAHVWGTPDSLLLNSLAELEEIAFSGLTAKKLKLKGSGSITSTDTIFAAQLVAEKPGTAYFMLDTVNVAAEYRTDSVWLTAQLAGEQLKSALSTRVLLGDTMRVELSDWSLDFMNQHLELVNAPAWFEMDSLGYRLQNFKMASDASDTSQFIKAEGTVSLKGEEDFKLEIAHVDIGQLLESLGQKADVFGKVNASIALTGTAANPALTSDFSIDNALAYGYRFSALGGGFGLENQRFQFQGQAIPADSGSITINAAMPVNARLDSMNFGVDPKDTVNALLRVDRFPLASLPFLKAGEQIKGEMNGEVAVGGTLESPDPKGSLKLLDAAVIMPEYGINYRDIVFELNFSEKAARLDSFFIKSPDGVLQASGAVDFQSAFYKGGIQKSEVHIQFKRFNPFSHRHYNMQLSGDVNLKGEAGDVVFWGDLKVPKAEIYLPAVMNLMGKISAPEIPDPILLREIEKLSQSADSLSMSGLDSVATVKDTINLNYFDNFTGKLNIEFPQNTWIKNKDMFVEISGDLDVVKNNEYFELFGKIDVVRGQYDLFGKIFKIDEGSVTFLGGEEMMPMLNVKASYVFRNSDRAEQKLSVAISGKASEPTIQFLLDDASISEGDALSYLIFGKGVNELSVAQQDNVPGAGQLAGSAAMAVLSSQLTDLLGRSLNVDYIEVKGYGDFENSGFVVGKYITNDLFVSYEQRFGETDEKDIAKYEVKLEYELFRFLFLQLNNSSTDSGFDLILKLNSK</sequence>
<feature type="domain" description="AsmA" evidence="7">
    <location>
        <begin position="1"/>
        <end position="182"/>
    </location>
</feature>
<evidence type="ECO:0000256" key="1">
    <source>
        <dbReference type="ARBA" id="ARBA00004167"/>
    </source>
</evidence>
<dbReference type="GO" id="GO:0009306">
    <property type="term" value="P:protein secretion"/>
    <property type="evidence" value="ECO:0007669"/>
    <property type="project" value="InterPro"/>
</dbReference>
<comment type="caution">
    <text evidence="8">The sequence shown here is derived from an EMBL/GenBank/DDBJ whole genome shotgun (WGS) entry which is preliminary data.</text>
</comment>
<dbReference type="PANTHER" id="PTHR36985">
    <property type="entry name" value="TRANSLOCATION AND ASSEMBLY MODULE SUBUNIT TAMB"/>
    <property type="match status" value="1"/>
</dbReference>
<gene>
    <name evidence="8" type="ORF">D1614_21910</name>
</gene>
<comment type="subcellular location">
    <subcellularLocation>
        <location evidence="1">Membrane</location>
        <topology evidence="1">Single-pass membrane protein</topology>
    </subcellularLocation>
</comment>
<feature type="domain" description="Translocation and assembly module TamB C-terminal" evidence="6">
    <location>
        <begin position="916"/>
        <end position="1290"/>
    </location>
</feature>
<evidence type="ECO:0000256" key="3">
    <source>
        <dbReference type="ARBA" id="ARBA00022989"/>
    </source>
</evidence>
<organism evidence="8 9">
    <name type="scientific">Maribellus luteus</name>
    <dbReference type="NCBI Taxonomy" id="2305463"/>
    <lineage>
        <taxon>Bacteria</taxon>
        <taxon>Pseudomonadati</taxon>
        <taxon>Bacteroidota</taxon>
        <taxon>Bacteroidia</taxon>
        <taxon>Marinilabiliales</taxon>
        <taxon>Prolixibacteraceae</taxon>
        <taxon>Maribellus</taxon>
    </lineage>
</organism>
<evidence type="ECO:0000313" key="8">
    <source>
        <dbReference type="EMBL" id="RIJ45666.1"/>
    </source>
</evidence>